<keyword evidence="1" id="KW-0723">Serine/threonine-protein kinase</keyword>
<evidence type="ECO:0000259" key="11">
    <source>
        <dbReference type="PROSITE" id="PS50011"/>
    </source>
</evidence>
<evidence type="ECO:0000313" key="13">
    <source>
        <dbReference type="Proteomes" id="UP001152795"/>
    </source>
</evidence>
<evidence type="ECO:0000256" key="6">
    <source>
        <dbReference type="ARBA" id="ARBA00022840"/>
    </source>
</evidence>
<evidence type="ECO:0000256" key="1">
    <source>
        <dbReference type="ARBA" id="ARBA00022527"/>
    </source>
</evidence>
<keyword evidence="3" id="KW-0808">Transferase</keyword>
<dbReference type="InterPro" id="IPR000719">
    <property type="entry name" value="Prot_kinase_dom"/>
</dbReference>
<dbReference type="SMART" id="SM00220">
    <property type="entry name" value="S_TKc"/>
    <property type="match status" value="1"/>
</dbReference>
<dbReference type="InterPro" id="IPR052468">
    <property type="entry name" value="Dual_spec_MAPK_kinase"/>
</dbReference>
<comment type="catalytic activity">
    <reaction evidence="8">
        <text>L-seryl-[protein] + ATP = O-phospho-L-seryl-[protein] + ADP + H(+)</text>
        <dbReference type="Rhea" id="RHEA:17989"/>
        <dbReference type="Rhea" id="RHEA-COMP:9863"/>
        <dbReference type="Rhea" id="RHEA-COMP:11604"/>
        <dbReference type="ChEBI" id="CHEBI:15378"/>
        <dbReference type="ChEBI" id="CHEBI:29999"/>
        <dbReference type="ChEBI" id="CHEBI:30616"/>
        <dbReference type="ChEBI" id="CHEBI:83421"/>
        <dbReference type="ChEBI" id="CHEBI:456216"/>
        <dbReference type="EC" id="2.7.12.2"/>
    </reaction>
</comment>
<evidence type="ECO:0000256" key="9">
    <source>
        <dbReference type="ARBA" id="ARBA00049299"/>
    </source>
</evidence>
<evidence type="ECO:0000256" key="4">
    <source>
        <dbReference type="ARBA" id="ARBA00022741"/>
    </source>
</evidence>
<dbReference type="SUPFAM" id="SSF56112">
    <property type="entry name" value="Protein kinase-like (PK-like)"/>
    <property type="match status" value="1"/>
</dbReference>
<evidence type="ECO:0000256" key="2">
    <source>
        <dbReference type="ARBA" id="ARBA00022553"/>
    </source>
</evidence>
<keyword evidence="2" id="KW-0597">Phosphoprotein</keyword>
<keyword evidence="7" id="KW-0829">Tyrosine-protein kinase</keyword>
<keyword evidence="13" id="KW-1185">Reference proteome</keyword>
<dbReference type="GO" id="GO:0006950">
    <property type="term" value="P:response to stress"/>
    <property type="evidence" value="ECO:0007669"/>
    <property type="project" value="UniProtKB-ARBA"/>
</dbReference>
<evidence type="ECO:0000256" key="10">
    <source>
        <dbReference type="ARBA" id="ARBA00051693"/>
    </source>
</evidence>
<protein>
    <submittedName>
        <fullName evidence="12">Dual specificity mitogen-activated kinase kinase 7</fullName>
    </submittedName>
</protein>
<evidence type="ECO:0000313" key="12">
    <source>
        <dbReference type="EMBL" id="CAB4008132.1"/>
    </source>
</evidence>
<dbReference type="Pfam" id="PF00069">
    <property type="entry name" value="Pkinase"/>
    <property type="match status" value="1"/>
</dbReference>
<comment type="catalytic activity">
    <reaction evidence="9">
        <text>L-threonyl-[protein] + ATP = O-phospho-L-threonyl-[protein] + ADP + H(+)</text>
        <dbReference type="Rhea" id="RHEA:46608"/>
        <dbReference type="Rhea" id="RHEA-COMP:11060"/>
        <dbReference type="Rhea" id="RHEA-COMP:11605"/>
        <dbReference type="ChEBI" id="CHEBI:15378"/>
        <dbReference type="ChEBI" id="CHEBI:30013"/>
        <dbReference type="ChEBI" id="CHEBI:30616"/>
        <dbReference type="ChEBI" id="CHEBI:61977"/>
        <dbReference type="ChEBI" id="CHEBI:456216"/>
        <dbReference type="EC" id="2.7.12.2"/>
    </reaction>
</comment>
<dbReference type="FunFam" id="3.30.200.20:FF:000040">
    <property type="entry name" value="Dual specificity mitogen-activated protein kinase kinase"/>
    <property type="match status" value="1"/>
</dbReference>
<evidence type="ECO:0000256" key="5">
    <source>
        <dbReference type="ARBA" id="ARBA00022777"/>
    </source>
</evidence>
<gene>
    <name evidence="12" type="ORF">PACLA_8A007569</name>
</gene>
<accession>A0A7D9IKG0</accession>
<name>A0A7D9IKG0_PARCT</name>
<dbReference type="OrthoDB" id="10252354at2759"/>
<dbReference type="PANTHER" id="PTHR47238:SF2">
    <property type="entry name" value="DUAL SPECIFICITY MITOGEN-ACTIVATED PROTEIN KINASE KINASE HEMIPTEROUS"/>
    <property type="match status" value="1"/>
</dbReference>
<keyword evidence="4" id="KW-0547">Nucleotide-binding</keyword>
<feature type="domain" description="Protein kinase" evidence="11">
    <location>
        <begin position="111"/>
        <end position="241"/>
    </location>
</feature>
<evidence type="ECO:0000256" key="8">
    <source>
        <dbReference type="ARBA" id="ARBA00049014"/>
    </source>
</evidence>
<evidence type="ECO:0000256" key="3">
    <source>
        <dbReference type="ARBA" id="ARBA00022679"/>
    </source>
</evidence>
<dbReference type="Gene3D" id="3.30.200.20">
    <property type="entry name" value="Phosphorylase Kinase, domain 1"/>
    <property type="match status" value="1"/>
</dbReference>
<organism evidence="12 13">
    <name type="scientific">Paramuricea clavata</name>
    <name type="common">Red gorgonian</name>
    <name type="synonym">Violescent sea-whip</name>
    <dbReference type="NCBI Taxonomy" id="317549"/>
    <lineage>
        <taxon>Eukaryota</taxon>
        <taxon>Metazoa</taxon>
        <taxon>Cnidaria</taxon>
        <taxon>Anthozoa</taxon>
        <taxon>Octocorallia</taxon>
        <taxon>Malacalcyonacea</taxon>
        <taxon>Plexauridae</taxon>
        <taxon>Paramuricea</taxon>
    </lineage>
</organism>
<dbReference type="GO" id="GO:0004713">
    <property type="term" value="F:protein tyrosine kinase activity"/>
    <property type="evidence" value="ECO:0007669"/>
    <property type="project" value="UniProtKB-KW"/>
</dbReference>
<dbReference type="GO" id="GO:0004708">
    <property type="term" value="F:MAP kinase kinase activity"/>
    <property type="evidence" value="ECO:0007669"/>
    <property type="project" value="UniProtKB-EC"/>
</dbReference>
<dbReference type="PANTHER" id="PTHR47238">
    <property type="entry name" value="MITOGEN-ACTIVATED PROTEIN KINASE KINASE 5"/>
    <property type="match status" value="1"/>
</dbReference>
<comment type="catalytic activity">
    <reaction evidence="10">
        <text>L-tyrosyl-[protein] + ATP = O-phospho-L-tyrosyl-[protein] + ADP + H(+)</text>
        <dbReference type="Rhea" id="RHEA:10596"/>
        <dbReference type="Rhea" id="RHEA-COMP:10136"/>
        <dbReference type="Rhea" id="RHEA-COMP:20101"/>
        <dbReference type="ChEBI" id="CHEBI:15378"/>
        <dbReference type="ChEBI" id="CHEBI:30616"/>
        <dbReference type="ChEBI" id="CHEBI:46858"/>
        <dbReference type="ChEBI" id="CHEBI:61978"/>
        <dbReference type="ChEBI" id="CHEBI:456216"/>
        <dbReference type="EC" id="2.7.12.2"/>
    </reaction>
</comment>
<dbReference type="EMBL" id="CACRXK020006031">
    <property type="protein sequence ID" value="CAB4008132.1"/>
    <property type="molecule type" value="Genomic_DNA"/>
</dbReference>
<proteinExistence type="predicted"/>
<dbReference type="InterPro" id="IPR011009">
    <property type="entry name" value="Kinase-like_dom_sf"/>
</dbReference>
<dbReference type="GO" id="GO:0004674">
    <property type="term" value="F:protein serine/threonine kinase activity"/>
    <property type="evidence" value="ECO:0007669"/>
    <property type="project" value="UniProtKB-KW"/>
</dbReference>
<dbReference type="GO" id="GO:0005524">
    <property type="term" value="F:ATP binding"/>
    <property type="evidence" value="ECO:0007669"/>
    <property type="project" value="UniProtKB-KW"/>
</dbReference>
<keyword evidence="5 12" id="KW-0418">Kinase</keyword>
<comment type="caution">
    <text evidence="12">The sequence shown here is derived from an EMBL/GenBank/DDBJ whole genome shotgun (WGS) entry which is preliminary data.</text>
</comment>
<reference evidence="12" key="1">
    <citation type="submission" date="2020-04" db="EMBL/GenBank/DDBJ databases">
        <authorList>
            <person name="Alioto T."/>
            <person name="Alioto T."/>
            <person name="Gomez Garrido J."/>
        </authorList>
    </citation>
    <scope>NUCLEOTIDE SEQUENCE</scope>
    <source>
        <strain evidence="12">A484AB</strain>
    </source>
</reference>
<keyword evidence="6" id="KW-0067">ATP-binding</keyword>
<evidence type="ECO:0000256" key="7">
    <source>
        <dbReference type="ARBA" id="ARBA00023137"/>
    </source>
</evidence>
<dbReference type="AlphaFoldDB" id="A0A7D9IKG0"/>
<dbReference type="Proteomes" id="UP001152795">
    <property type="component" value="Unassembled WGS sequence"/>
</dbReference>
<dbReference type="PROSITE" id="PS50011">
    <property type="entry name" value="PROTEIN_KINASE_DOM"/>
    <property type="match status" value="1"/>
</dbReference>
<sequence>MADGEKLKSKKTVRLDEDSAKSEDKKDEKIRKKLSLSLPLCPGRSLRTRKPSKGLDIKASEQARKIKKAISIPSKTDDMLSKQMRKLSEFTPKAGILNFKEGRFPFTMNDFDLLCAIGSGTCGEVSKMKHKPTGRVLAVKKMCQSYNAEEQKRIVMDLDVVLKSHDCPYIVACLGAFISESDVFIIMQLMETCFDKLKNNYGPIPERILGKMTVAVSLIISVMHQSSRLLDRQLIGKKQFS</sequence>